<proteinExistence type="predicted"/>
<reference evidence="1 2" key="1">
    <citation type="submission" date="2019-03" db="EMBL/GenBank/DDBJ databases">
        <title>Draft genome sequences of novel Actinobacteria.</title>
        <authorList>
            <person name="Sahin N."/>
            <person name="Ay H."/>
            <person name="Saygin H."/>
        </authorList>
    </citation>
    <scope>NUCLEOTIDE SEQUENCE [LARGE SCALE GENOMIC DNA]</scope>
    <source>
        <strain evidence="1 2">DSM 45941</strain>
    </source>
</reference>
<gene>
    <name evidence="1" type="ORF">E1293_19725</name>
</gene>
<name>A0A4R5B7G7_9ACTN</name>
<dbReference type="EMBL" id="SMKY01000085">
    <property type="protein sequence ID" value="TDD80869.1"/>
    <property type="molecule type" value="Genomic_DNA"/>
</dbReference>
<organism evidence="1 2">
    <name type="scientific">Actinomadura darangshiensis</name>
    <dbReference type="NCBI Taxonomy" id="705336"/>
    <lineage>
        <taxon>Bacteria</taxon>
        <taxon>Bacillati</taxon>
        <taxon>Actinomycetota</taxon>
        <taxon>Actinomycetes</taxon>
        <taxon>Streptosporangiales</taxon>
        <taxon>Thermomonosporaceae</taxon>
        <taxon>Actinomadura</taxon>
    </lineage>
</organism>
<sequence length="102" mass="11524">MSLHVARFGVFGPGERLYAAMRRRAPQVAVSIVRDADDGLARVRVTYRERGPLTIVWDGKTYRRWSECGYRERFPADPEKAADDIAEVVGAQVCSPQADERQ</sequence>
<protein>
    <submittedName>
        <fullName evidence="1">Uncharacterized protein</fullName>
    </submittedName>
</protein>
<evidence type="ECO:0000313" key="1">
    <source>
        <dbReference type="EMBL" id="TDD80869.1"/>
    </source>
</evidence>
<dbReference type="Proteomes" id="UP000295578">
    <property type="component" value="Unassembled WGS sequence"/>
</dbReference>
<comment type="caution">
    <text evidence="1">The sequence shown here is derived from an EMBL/GenBank/DDBJ whole genome shotgun (WGS) entry which is preliminary data.</text>
</comment>
<dbReference type="RefSeq" id="WP_132198903.1">
    <property type="nucleotide sequence ID" value="NZ_SMKY01000085.1"/>
</dbReference>
<dbReference type="AlphaFoldDB" id="A0A4R5B7G7"/>
<keyword evidence="2" id="KW-1185">Reference proteome</keyword>
<evidence type="ECO:0000313" key="2">
    <source>
        <dbReference type="Proteomes" id="UP000295578"/>
    </source>
</evidence>
<dbReference type="OrthoDB" id="3482573at2"/>
<accession>A0A4R5B7G7</accession>